<evidence type="ECO:0000313" key="2">
    <source>
        <dbReference type="EMBL" id="GCB87840.1"/>
    </source>
</evidence>
<dbReference type="AlphaFoldDB" id="A0A401QR05"/>
<evidence type="ECO:0000313" key="3">
    <source>
        <dbReference type="Proteomes" id="UP000288351"/>
    </source>
</evidence>
<proteinExistence type="predicted"/>
<sequence length="247" mass="24856">MSIDGHRPSSGQISGPARRTTSGPLTPGRRPLALVRTGARTARAPPPQGAVGGGVKDSVARVGRWAGPGLLGAERRGGVADRGGVRGPGRLAGPPRGPARLGARPPAGGPRAPGRGRRRVRPASEGAGLPGVVHGGVRVGARRLAGRTDGVSDHCGIPCSCGATTVRDGGGRRHRLPDVTGLRRPAPLPRATPASAAGRHTTARGAGGSTRARCVRTGPVSSCASSGRPAHRTRGTHRPSAWPSVPC</sequence>
<feature type="region of interest" description="Disordered" evidence="1">
    <location>
        <begin position="166"/>
        <end position="247"/>
    </location>
</feature>
<reference evidence="2 3" key="1">
    <citation type="journal article" date="2019" name="Microbiol. Resour. Announc.">
        <title>Draft Genome Sequence of the Most Traditional epsilon-Poly-l-Lysine Producer, Streptomyces albulus NBRC14147.</title>
        <authorList>
            <person name="Yamanaka K."/>
            <person name="Hamano Y."/>
        </authorList>
    </citation>
    <scope>NUCLEOTIDE SEQUENCE [LARGE SCALE GENOMIC DNA]</scope>
    <source>
        <strain evidence="2 3">NBRC 14147</strain>
    </source>
</reference>
<feature type="compositionally biased region" description="Low complexity" evidence="1">
    <location>
        <begin position="183"/>
        <end position="212"/>
    </location>
</feature>
<dbReference type="Proteomes" id="UP000288351">
    <property type="component" value="Unassembled WGS sequence"/>
</dbReference>
<feature type="compositionally biased region" description="Polar residues" evidence="1">
    <location>
        <begin position="9"/>
        <end position="24"/>
    </location>
</feature>
<accession>A0A401QR05</accession>
<dbReference type="EMBL" id="BHXC01000002">
    <property type="protein sequence ID" value="GCB87840.1"/>
    <property type="molecule type" value="Genomic_DNA"/>
</dbReference>
<protein>
    <submittedName>
        <fullName evidence="2">Uncharacterized protein</fullName>
    </submittedName>
</protein>
<name>A0A401QR05_STRNR</name>
<comment type="caution">
    <text evidence="2">The sequence shown here is derived from an EMBL/GenBank/DDBJ whole genome shotgun (WGS) entry which is preliminary data.</text>
</comment>
<evidence type="ECO:0000256" key="1">
    <source>
        <dbReference type="SAM" id="MobiDB-lite"/>
    </source>
</evidence>
<gene>
    <name evidence="2" type="ORF">SALB_00509</name>
</gene>
<feature type="region of interest" description="Disordered" evidence="1">
    <location>
        <begin position="68"/>
        <end position="131"/>
    </location>
</feature>
<feature type="region of interest" description="Disordered" evidence="1">
    <location>
        <begin position="1"/>
        <end position="56"/>
    </location>
</feature>
<organism evidence="2 3">
    <name type="scientific">Streptomyces noursei</name>
    <name type="common">Streptomyces albulus</name>
    <dbReference type="NCBI Taxonomy" id="1971"/>
    <lineage>
        <taxon>Bacteria</taxon>
        <taxon>Bacillati</taxon>
        <taxon>Actinomycetota</taxon>
        <taxon>Actinomycetes</taxon>
        <taxon>Kitasatosporales</taxon>
        <taxon>Streptomycetaceae</taxon>
        <taxon>Streptomyces</taxon>
    </lineage>
</organism>
<feature type="compositionally biased region" description="Low complexity" evidence="1">
    <location>
        <begin position="88"/>
        <end position="113"/>
    </location>
</feature>